<dbReference type="AlphaFoldDB" id="A0A6C0I4Z3"/>
<feature type="region of interest" description="Disordered" evidence="1">
    <location>
        <begin position="815"/>
        <end position="863"/>
    </location>
</feature>
<organism evidence="2">
    <name type="scientific">viral metagenome</name>
    <dbReference type="NCBI Taxonomy" id="1070528"/>
    <lineage>
        <taxon>unclassified sequences</taxon>
        <taxon>metagenomes</taxon>
        <taxon>organismal metagenomes</taxon>
    </lineage>
</organism>
<feature type="compositionally biased region" description="Basic residues" evidence="1">
    <location>
        <begin position="815"/>
        <end position="825"/>
    </location>
</feature>
<evidence type="ECO:0000256" key="1">
    <source>
        <dbReference type="SAM" id="MobiDB-lite"/>
    </source>
</evidence>
<dbReference type="EMBL" id="MN740085">
    <property type="protein sequence ID" value="QHT87213.1"/>
    <property type="molecule type" value="Genomic_DNA"/>
</dbReference>
<accession>A0A6C0I4Z3</accession>
<protein>
    <submittedName>
        <fullName evidence="2">Uncharacterized protein</fullName>
    </submittedName>
</protein>
<proteinExistence type="predicted"/>
<evidence type="ECO:0000313" key="2">
    <source>
        <dbReference type="EMBL" id="QHT87213.1"/>
    </source>
</evidence>
<sequence>MSKPFQDIMHLIHTYDHDNGTKLKNCYRVYFLLKSLCFVLHDKPVNQLATHLYIIFNSRTERLFFIDVSEDERRFMTHMWNIWRNGFDLQSTPMVTQNRCHKVIDSLTEHFITTLLTLGISVPKKNLVFSIPYSSFENNYESIKPEIDKILSNYDYALGDAVGNDKFINLFEKTPIYPNTCSKQDAAPSKYTTQSLLITENVALEDGSNNLLLPRYEIVPVGGGSSIGGGGGGGNFSFLIEPMRFGDISIYCLQRDRSNYDDQPIILYYAAKQCFSDAASRSLTTTLINKFFQSNRLHTNYGTIQDDGVEKILFAVITGRISQNETIPLIMSIIPGMTQSARGRKSVKQRTDKIKWLGEGSETSLETEVLILIAVFAKELGDQSKIQVIENLSRNSHKSYVATVDGFFSDSIINGACIFKGGNVQIYEQEGFHVITSEALTKISKIISNSKAYTYEAIKNNVVSLCRIIYENILTIITDERAFIPFPLWFSYAAIAQSVKNPDSIIISESDFDKLTQTFDRSLHSAITDELSFVRKILNLNEINNIFSIYENNINNRFSIKLTSNGPIRTSLQIMIIDYFSLEFELRSLIEQLPLFFLIEEIPTLTEPFKYRTKANLRTTQEADAKEVWKTIKEIFLEKMEDYMKTYNLNSLLKFNSVIIYETLIDKTNAERNPAKLLNKYKNNEANIGAKAEDLEVEVTLLTEPLKLNQPLPLNKEDGFITILESKIDDLNSQEDVSKENNDNTEVDEFTMQEEKTIEQELKDTEIAIFPSQSLATYDMHGGAIKHTIIVKPYFFKPISIPRCKTYYLKKNRKINQSKTAKKRAERNTLKGNIRKGNHKNTRKKKATKKKTKKAKKAKKRNG</sequence>
<name>A0A6C0I4Z3_9ZZZZ</name>
<feature type="compositionally biased region" description="Basic residues" evidence="1">
    <location>
        <begin position="833"/>
        <end position="863"/>
    </location>
</feature>
<reference evidence="2" key="1">
    <citation type="journal article" date="2020" name="Nature">
        <title>Giant virus diversity and host interactions through global metagenomics.</title>
        <authorList>
            <person name="Schulz F."/>
            <person name="Roux S."/>
            <person name="Paez-Espino D."/>
            <person name="Jungbluth S."/>
            <person name="Walsh D.A."/>
            <person name="Denef V.J."/>
            <person name="McMahon K.D."/>
            <person name="Konstantinidis K.T."/>
            <person name="Eloe-Fadrosh E.A."/>
            <person name="Kyrpides N.C."/>
            <person name="Woyke T."/>
        </authorList>
    </citation>
    <scope>NUCLEOTIDE SEQUENCE</scope>
    <source>
        <strain evidence="2">GVMAG-M-3300023184-190</strain>
    </source>
</reference>